<keyword evidence="2" id="KW-1185">Reference proteome</keyword>
<proteinExistence type="predicted"/>
<dbReference type="PANTHER" id="PTHR34322:SF2">
    <property type="entry name" value="TRANSPOSASE IS200-LIKE DOMAIN-CONTAINING PROTEIN"/>
    <property type="match status" value="1"/>
</dbReference>
<gene>
    <name evidence="1" type="ORF">SHD_0317</name>
</gene>
<comment type="caution">
    <text evidence="1">The sequence shown here is derived from an EMBL/GenBank/DDBJ whole genome shotgun (WGS) entry which is preliminary data.</text>
</comment>
<sequence>MVRRAFLCGDDSYSGKNYDHRRAWVESLLFELEAVFAIDIAAFAVMSNHLHVVLRVDIETANRWTDR</sequence>
<dbReference type="InterPro" id="IPR036515">
    <property type="entry name" value="Transposase_17_sf"/>
</dbReference>
<evidence type="ECO:0000313" key="2">
    <source>
        <dbReference type="Proteomes" id="UP000017548"/>
    </source>
</evidence>
<name>A0ABP2ZCD2_9GAMM</name>
<reference evidence="1 2" key="1">
    <citation type="journal article" date="2013" name="Genome Announc.">
        <title>Draft Genome Sequence of Shewanella decolorationis S12, a Dye-Degrading Bacterium Isolated from a Wastewater Treatment Plant.</title>
        <authorList>
            <person name="Xu M."/>
            <person name="Fang Y."/>
            <person name="Liu J."/>
            <person name="Chen X."/>
            <person name="Sun G."/>
            <person name="Guo J."/>
            <person name="Hua Z."/>
            <person name="Tu Q."/>
            <person name="Wu L."/>
            <person name="Zhou J."/>
            <person name="Liu X."/>
        </authorList>
    </citation>
    <scope>NUCLEOTIDE SEQUENCE [LARGE SCALE GENOMIC DNA]</scope>
    <source>
        <strain evidence="1 2">S12</strain>
    </source>
</reference>
<dbReference type="Proteomes" id="UP000017548">
    <property type="component" value="Unassembled WGS sequence"/>
</dbReference>
<dbReference type="Gene3D" id="3.30.70.1290">
    <property type="entry name" value="Transposase IS200-like"/>
    <property type="match status" value="1"/>
</dbReference>
<organism evidence="1 2">
    <name type="scientific">Shewanella decolorationis S12</name>
    <dbReference type="NCBI Taxonomy" id="1353536"/>
    <lineage>
        <taxon>Bacteria</taxon>
        <taxon>Pseudomonadati</taxon>
        <taxon>Pseudomonadota</taxon>
        <taxon>Gammaproteobacteria</taxon>
        <taxon>Alteromonadales</taxon>
        <taxon>Shewanellaceae</taxon>
        <taxon>Shewanella</taxon>
    </lineage>
</organism>
<feature type="non-terminal residue" evidence="1">
    <location>
        <position position="67"/>
    </location>
</feature>
<evidence type="ECO:0000313" key="1">
    <source>
        <dbReference type="EMBL" id="ESE43077.1"/>
    </source>
</evidence>
<dbReference type="SUPFAM" id="SSF143422">
    <property type="entry name" value="Transposase IS200-like"/>
    <property type="match status" value="1"/>
</dbReference>
<protein>
    <recommendedName>
        <fullName evidence="3">Transposase</fullName>
    </recommendedName>
</protein>
<dbReference type="EMBL" id="AXZL01000036">
    <property type="protein sequence ID" value="ESE43077.1"/>
    <property type="molecule type" value="Genomic_DNA"/>
</dbReference>
<dbReference type="PANTHER" id="PTHR34322">
    <property type="entry name" value="TRANSPOSASE, Y1_TNP DOMAIN-CONTAINING"/>
    <property type="match status" value="1"/>
</dbReference>
<accession>A0ABP2ZCD2</accession>
<evidence type="ECO:0008006" key="3">
    <source>
        <dbReference type="Google" id="ProtNLM"/>
    </source>
</evidence>